<evidence type="ECO:0000256" key="3">
    <source>
        <dbReference type="ARBA" id="ARBA00022630"/>
    </source>
</evidence>
<feature type="transmembrane region" description="Helical" evidence="7">
    <location>
        <begin position="78"/>
        <end position="98"/>
    </location>
</feature>
<evidence type="ECO:0000256" key="7">
    <source>
        <dbReference type="SAM" id="Phobius"/>
    </source>
</evidence>
<name>A0A9P4PQ59_9PLEO</name>
<dbReference type="InterPro" id="IPR050775">
    <property type="entry name" value="FAD-binding_Monooxygenases"/>
</dbReference>
<proteinExistence type="inferred from homology"/>
<evidence type="ECO:0000256" key="6">
    <source>
        <dbReference type="ARBA" id="ARBA00023002"/>
    </source>
</evidence>
<evidence type="ECO:0000313" key="8">
    <source>
        <dbReference type="EMBL" id="KAF2448157.1"/>
    </source>
</evidence>
<keyword evidence="7" id="KW-0472">Membrane</keyword>
<dbReference type="Pfam" id="PF13450">
    <property type="entry name" value="NAD_binding_8"/>
    <property type="match status" value="1"/>
</dbReference>
<dbReference type="PANTHER" id="PTHR43098">
    <property type="entry name" value="L-ORNITHINE N(5)-MONOOXYGENASE-RELATED"/>
    <property type="match status" value="1"/>
</dbReference>
<evidence type="ECO:0000313" key="9">
    <source>
        <dbReference type="Proteomes" id="UP000799764"/>
    </source>
</evidence>
<organism evidence="8 9">
    <name type="scientific">Karstenula rhodostoma CBS 690.94</name>
    <dbReference type="NCBI Taxonomy" id="1392251"/>
    <lineage>
        <taxon>Eukaryota</taxon>
        <taxon>Fungi</taxon>
        <taxon>Dikarya</taxon>
        <taxon>Ascomycota</taxon>
        <taxon>Pezizomycotina</taxon>
        <taxon>Dothideomycetes</taxon>
        <taxon>Pleosporomycetidae</taxon>
        <taxon>Pleosporales</taxon>
        <taxon>Massarineae</taxon>
        <taxon>Didymosphaeriaceae</taxon>
        <taxon>Karstenula</taxon>
    </lineage>
</organism>
<dbReference type="SUPFAM" id="SSF51905">
    <property type="entry name" value="FAD/NAD(P)-binding domain"/>
    <property type="match status" value="1"/>
</dbReference>
<dbReference type="PANTHER" id="PTHR43098:SF2">
    <property type="entry name" value="FAD-BINDING MONOOXYGENASE AUSB-RELATED"/>
    <property type="match status" value="1"/>
</dbReference>
<dbReference type="Proteomes" id="UP000799764">
    <property type="component" value="Unassembled WGS sequence"/>
</dbReference>
<keyword evidence="5" id="KW-0521">NADP</keyword>
<dbReference type="OrthoDB" id="66881at2759"/>
<reference evidence="8" key="1">
    <citation type="journal article" date="2020" name="Stud. Mycol.">
        <title>101 Dothideomycetes genomes: a test case for predicting lifestyles and emergence of pathogens.</title>
        <authorList>
            <person name="Haridas S."/>
            <person name="Albert R."/>
            <person name="Binder M."/>
            <person name="Bloem J."/>
            <person name="Labutti K."/>
            <person name="Salamov A."/>
            <person name="Andreopoulos B."/>
            <person name="Baker S."/>
            <person name="Barry K."/>
            <person name="Bills G."/>
            <person name="Bluhm B."/>
            <person name="Cannon C."/>
            <person name="Castanera R."/>
            <person name="Culley D."/>
            <person name="Daum C."/>
            <person name="Ezra D."/>
            <person name="Gonzalez J."/>
            <person name="Henrissat B."/>
            <person name="Kuo A."/>
            <person name="Liang C."/>
            <person name="Lipzen A."/>
            <person name="Lutzoni F."/>
            <person name="Magnuson J."/>
            <person name="Mondo S."/>
            <person name="Nolan M."/>
            <person name="Ohm R."/>
            <person name="Pangilinan J."/>
            <person name="Park H.-J."/>
            <person name="Ramirez L."/>
            <person name="Alfaro M."/>
            <person name="Sun H."/>
            <person name="Tritt A."/>
            <person name="Yoshinaga Y."/>
            <person name="Zwiers L.-H."/>
            <person name="Turgeon B."/>
            <person name="Goodwin S."/>
            <person name="Spatafora J."/>
            <person name="Crous P."/>
            <person name="Grigoriev I."/>
        </authorList>
    </citation>
    <scope>NUCLEOTIDE SEQUENCE</scope>
    <source>
        <strain evidence="8">CBS 690.94</strain>
    </source>
</reference>
<dbReference type="EMBL" id="MU001495">
    <property type="protein sequence ID" value="KAF2448157.1"/>
    <property type="molecule type" value="Genomic_DNA"/>
</dbReference>
<gene>
    <name evidence="8" type="ORF">P171DRAFT_352670</name>
</gene>
<sequence length="664" mass="73639">MATTPTQAAAPEVDPQHLEAVRKKYAEEAQKRLRPDAVAQFLTLKDANDPRLQALNEDPWADHDALNARPSPIEDSKVYPFFVVGAGFGGLLFAVHAIQSGVATADDIRLVDAAGGFGGTWYWNRYPGLHCDVESYMYLPLLEETGYIPTKKYAPGWEIREHAERIADQWHLQDKTVFRSDVESVTWDDSSELWNISFKERRGPQGSPIISHHVRAQYVYLAAGILTRPQVPRISGLSSFAGPMFHTARWDYGITGGSQKNQVLSGLRDKRVAVIGTAATAIGAIPEIGKYAKELFVFQRTPAYVKPRNQRDTNREDFKATVATKPGWQFDRQINWNSFLTNSAKTGQPDLVSDGWTDQPAYSAMMGSPNQAELDPNSPESIERLVTGFHILDLPNMEAVRSRVDQSVKDPKTAEKLKPWYPSWCKRPTFSDTYLPLFNEPHVHLIDTDGKGPSHATERGLVVGDKEYPVDIIVLSTGFQLANLRAGSPASRIGVKVLGRNGYSLDDKWDNIGAATLHGYLTNGFPNLFFSGSSQATITGNNTMMLNFIAQHVTYMISEAKRRAGTKKRAIIEVTREAEEAHTAEIVKRAPYFSAIAGCTPGYFNGYGAVAADLEGKKKAARGATWSEGTRSFLKYIGDWREEGKLRGLDVTLRSALDAERARL</sequence>
<dbReference type="GO" id="GO:0016491">
    <property type="term" value="F:oxidoreductase activity"/>
    <property type="evidence" value="ECO:0007669"/>
    <property type="project" value="UniProtKB-KW"/>
</dbReference>
<comment type="cofactor">
    <cofactor evidence="1">
        <name>FAD</name>
        <dbReference type="ChEBI" id="CHEBI:57692"/>
    </cofactor>
</comment>
<keyword evidence="9" id="KW-1185">Reference proteome</keyword>
<keyword evidence="4" id="KW-0274">FAD</keyword>
<accession>A0A9P4PQ59</accession>
<keyword evidence="3" id="KW-0285">Flavoprotein</keyword>
<evidence type="ECO:0000256" key="2">
    <source>
        <dbReference type="ARBA" id="ARBA00010139"/>
    </source>
</evidence>
<protein>
    <submittedName>
        <fullName evidence="8">FAD/NAD(P)-binding domain-containing protein</fullName>
    </submittedName>
</protein>
<evidence type="ECO:0000256" key="1">
    <source>
        <dbReference type="ARBA" id="ARBA00001974"/>
    </source>
</evidence>
<keyword evidence="7" id="KW-0812">Transmembrane</keyword>
<keyword evidence="7" id="KW-1133">Transmembrane helix</keyword>
<evidence type="ECO:0000256" key="5">
    <source>
        <dbReference type="ARBA" id="ARBA00022857"/>
    </source>
</evidence>
<comment type="similarity">
    <text evidence="2">Belongs to the FAD-binding monooxygenase family.</text>
</comment>
<dbReference type="InterPro" id="IPR036188">
    <property type="entry name" value="FAD/NAD-bd_sf"/>
</dbReference>
<evidence type="ECO:0000256" key="4">
    <source>
        <dbReference type="ARBA" id="ARBA00022827"/>
    </source>
</evidence>
<comment type="caution">
    <text evidence="8">The sequence shown here is derived from an EMBL/GenBank/DDBJ whole genome shotgun (WGS) entry which is preliminary data.</text>
</comment>
<dbReference type="Gene3D" id="3.50.50.60">
    <property type="entry name" value="FAD/NAD(P)-binding domain"/>
    <property type="match status" value="3"/>
</dbReference>
<dbReference type="AlphaFoldDB" id="A0A9P4PQ59"/>
<keyword evidence="6" id="KW-0560">Oxidoreductase</keyword>